<comment type="caution">
    <text evidence="3">The sequence shown here is derived from an EMBL/GenBank/DDBJ whole genome shotgun (WGS) entry which is preliminary data.</text>
</comment>
<dbReference type="Gene3D" id="2.60.40.10">
    <property type="entry name" value="Immunoglobulins"/>
    <property type="match status" value="1"/>
</dbReference>
<dbReference type="EMBL" id="JAUPFM010000002">
    <property type="protein sequence ID" value="KAK2859849.1"/>
    <property type="molecule type" value="Genomic_DNA"/>
</dbReference>
<keyword evidence="4" id="KW-1185">Reference proteome</keyword>
<evidence type="ECO:0000256" key="1">
    <source>
        <dbReference type="SAM" id="MobiDB-lite"/>
    </source>
</evidence>
<name>A0AA88NHR8_CHASR</name>
<feature type="compositionally biased region" description="Basic and acidic residues" evidence="1">
    <location>
        <begin position="142"/>
        <end position="151"/>
    </location>
</feature>
<evidence type="ECO:0000313" key="3">
    <source>
        <dbReference type="EMBL" id="KAK2859849.1"/>
    </source>
</evidence>
<feature type="signal peptide" evidence="2">
    <location>
        <begin position="1"/>
        <end position="19"/>
    </location>
</feature>
<dbReference type="AlphaFoldDB" id="A0AA88NHR8"/>
<sequence length="167" mass="18602">MSATHSWVCFLLWISFSSQHKTPDVSVTCFVSEDCLLPCSFPPDGEVAIEWFRQDVEVYKFTKDDDDDDDEDGGDGDGEDGEDSDSEENDDDSSEELEQLDGRISVFPDLVSHGNATLVIRGSASRTGAPTGVTLKRRRRTPRESHPEGRSTHPRLVPGAVEDEWLR</sequence>
<feature type="chain" id="PRO_5041716081" evidence="2">
    <location>
        <begin position="20"/>
        <end position="167"/>
    </location>
</feature>
<protein>
    <submittedName>
        <fullName evidence="3">Uncharacterized protein</fullName>
    </submittedName>
</protein>
<evidence type="ECO:0000256" key="2">
    <source>
        <dbReference type="SAM" id="SignalP"/>
    </source>
</evidence>
<organism evidence="3 4">
    <name type="scientific">Channa striata</name>
    <name type="common">Snakehead murrel</name>
    <name type="synonym">Ophicephalus striatus</name>
    <dbReference type="NCBI Taxonomy" id="64152"/>
    <lineage>
        <taxon>Eukaryota</taxon>
        <taxon>Metazoa</taxon>
        <taxon>Chordata</taxon>
        <taxon>Craniata</taxon>
        <taxon>Vertebrata</taxon>
        <taxon>Euteleostomi</taxon>
        <taxon>Actinopterygii</taxon>
        <taxon>Neopterygii</taxon>
        <taxon>Teleostei</taxon>
        <taxon>Neoteleostei</taxon>
        <taxon>Acanthomorphata</taxon>
        <taxon>Anabantaria</taxon>
        <taxon>Anabantiformes</taxon>
        <taxon>Channoidei</taxon>
        <taxon>Channidae</taxon>
        <taxon>Channa</taxon>
    </lineage>
</organism>
<dbReference type="Proteomes" id="UP001187415">
    <property type="component" value="Unassembled WGS sequence"/>
</dbReference>
<accession>A0AA88NHR8</accession>
<feature type="region of interest" description="Disordered" evidence="1">
    <location>
        <begin position="118"/>
        <end position="167"/>
    </location>
</feature>
<gene>
    <name evidence="3" type="ORF">Q5P01_004469</name>
</gene>
<reference evidence="3" key="1">
    <citation type="submission" date="2023-07" db="EMBL/GenBank/DDBJ databases">
        <title>Chromosome-level Genome Assembly of Striped Snakehead (Channa striata).</title>
        <authorList>
            <person name="Liu H."/>
        </authorList>
    </citation>
    <scope>NUCLEOTIDE SEQUENCE</scope>
    <source>
        <strain evidence="3">Gz</strain>
        <tissue evidence="3">Muscle</tissue>
    </source>
</reference>
<dbReference type="InterPro" id="IPR013783">
    <property type="entry name" value="Ig-like_fold"/>
</dbReference>
<keyword evidence="2" id="KW-0732">Signal</keyword>
<evidence type="ECO:0000313" key="4">
    <source>
        <dbReference type="Proteomes" id="UP001187415"/>
    </source>
</evidence>
<proteinExistence type="predicted"/>
<feature type="compositionally biased region" description="Acidic residues" evidence="1">
    <location>
        <begin position="64"/>
        <end position="99"/>
    </location>
</feature>
<feature type="region of interest" description="Disordered" evidence="1">
    <location>
        <begin position="60"/>
        <end position="104"/>
    </location>
</feature>